<comment type="subcellular location">
    <subcellularLocation>
        <location evidence="1">Membrane</location>
        <topology evidence="1">Multi-pass membrane protein</topology>
    </subcellularLocation>
</comment>
<evidence type="ECO:0000256" key="2">
    <source>
        <dbReference type="ARBA" id="ARBA00022692"/>
    </source>
</evidence>
<feature type="transmembrane region" description="Helical" evidence="5">
    <location>
        <begin position="161"/>
        <end position="183"/>
    </location>
</feature>
<organism evidence="6 7">
    <name type="scientific">Penicillium brasilianum</name>
    <dbReference type="NCBI Taxonomy" id="104259"/>
    <lineage>
        <taxon>Eukaryota</taxon>
        <taxon>Fungi</taxon>
        <taxon>Dikarya</taxon>
        <taxon>Ascomycota</taxon>
        <taxon>Pezizomycotina</taxon>
        <taxon>Eurotiomycetes</taxon>
        <taxon>Eurotiomycetidae</taxon>
        <taxon>Eurotiales</taxon>
        <taxon>Aspergillaceae</taxon>
        <taxon>Penicillium</taxon>
    </lineage>
</organism>
<dbReference type="PANTHER" id="PTHR31465:SF9">
    <property type="entry name" value="SPHINGOID LONG-CHAIN BASE TRANSPORTER RSB1"/>
    <property type="match status" value="1"/>
</dbReference>
<proteinExistence type="predicted"/>
<dbReference type="AlphaFoldDB" id="A0A1S9RX54"/>
<accession>A0A1S9RX54</accession>
<feature type="transmembrane region" description="Helical" evidence="5">
    <location>
        <begin position="128"/>
        <end position="155"/>
    </location>
</feature>
<evidence type="ECO:0000256" key="5">
    <source>
        <dbReference type="SAM" id="Phobius"/>
    </source>
</evidence>
<keyword evidence="2 5" id="KW-0812">Transmembrane</keyword>
<feature type="transmembrane region" description="Helical" evidence="5">
    <location>
        <begin position="86"/>
        <end position="107"/>
    </location>
</feature>
<feature type="transmembrane region" description="Helical" evidence="5">
    <location>
        <begin position="25"/>
        <end position="46"/>
    </location>
</feature>
<dbReference type="GO" id="GO:0005886">
    <property type="term" value="C:plasma membrane"/>
    <property type="evidence" value="ECO:0007669"/>
    <property type="project" value="TreeGrafter"/>
</dbReference>
<feature type="transmembrane region" description="Helical" evidence="5">
    <location>
        <begin position="247"/>
        <end position="267"/>
    </location>
</feature>
<evidence type="ECO:0000313" key="6">
    <source>
        <dbReference type="EMBL" id="OOQ89996.1"/>
    </source>
</evidence>
<protein>
    <submittedName>
        <fullName evidence="6">RTA1 domain protein</fullName>
    </submittedName>
</protein>
<comment type="caution">
    <text evidence="6">The sequence shown here is derived from an EMBL/GenBank/DDBJ whole genome shotgun (WGS) entry which is preliminary data.</text>
</comment>
<evidence type="ECO:0000313" key="7">
    <source>
        <dbReference type="Proteomes" id="UP000190744"/>
    </source>
</evidence>
<dbReference type="GO" id="GO:0000324">
    <property type="term" value="C:fungal-type vacuole"/>
    <property type="evidence" value="ECO:0007669"/>
    <property type="project" value="TreeGrafter"/>
</dbReference>
<dbReference type="Proteomes" id="UP000190744">
    <property type="component" value="Unassembled WGS sequence"/>
</dbReference>
<feature type="transmembrane region" description="Helical" evidence="5">
    <location>
        <begin position="53"/>
        <end position="74"/>
    </location>
</feature>
<dbReference type="InterPro" id="IPR007568">
    <property type="entry name" value="RTA1"/>
</dbReference>
<keyword evidence="3 5" id="KW-1133">Transmembrane helix</keyword>
<evidence type="ECO:0000256" key="1">
    <source>
        <dbReference type="ARBA" id="ARBA00004141"/>
    </source>
</evidence>
<feature type="transmembrane region" description="Helical" evidence="5">
    <location>
        <begin position="212"/>
        <end position="232"/>
    </location>
</feature>
<reference evidence="7" key="1">
    <citation type="submission" date="2015-09" db="EMBL/GenBank/DDBJ databases">
        <authorList>
            <person name="Fill T.P."/>
            <person name="Baretta J.F."/>
            <person name="de Almeida L.G."/>
            <person name="Rocha M."/>
            <person name="de Souza D.H."/>
            <person name="Malavazi I."/>
            <person name="Cerdeira L.T."/>
            <person name="Hong H."/>
            <person name="Samborskyy M."/>
            <person name="de Vasconcelos A.T."/>
            <person name="Leadlay P."/>
            <person name="Rodrigues-Filho E."/>
        </authorList>
    </citation>
    <scope>NUCLEOTIDE SEQUENCE [LARGE SCALE GENOMIC DNA]</scope>
    <source>
        <strain evidence="7">LaBioMMi 136</strain>
    </source>
</reference>
<evidence type="ECO:0000256" key="3">
    <source>
        <dbReference type="ARBA" id="ARBA00022989"/>
    </source>
</evidence>
<evidence type="ECO:0000256" key="4">
    <source>
        <dbReference type="ARBA" id="ARBA00023136"/>
    </source>
</evidence>
<dbReference type="PANTHER" id="PTHR31465">
    <property type="entry name" value="PROTEIN RTA1-RELATED"/>
    <property type="match status" value="1"/>
</dbReference>
<keyword evidence="4 5" id="KW-0472">Membrane</keyword>
<dbReference type="Pfam" id="PF04479">
    <property type="entry name" value="RTA1"/>
    <property type="match status" value="1"/>
</dbReference>
<sequence length="309" mass="33964">MAVPLICTLKTCPIEWGYVHYQPSIGGNAVMLAAFGLLTAPALYLGITHKVKLFTFCFVMGLLGEIIGYIGRLLLHNDPFSKDYFLIYLICTTIAPTFTAAAVYLTLARIVVVYGEGISRIRPRTYTLLFSGLDLIALVVIAVGGGMAAVVVLQWKIDRGTHIMVAGLAVQVVSLVIFLALCFEYSLRVRKYRGDLNPKYAVLRQSPRFKRFLYALAAATIFLFIRAVYRVAELSGGFRGKLAQDQVLFMVLDGAMVLLACIILTVFHPGSAFGGAWKDASFRWGSKKSINESSMQDIPAESVAYNGKH</sequence>
<gene>
    <name evidence="6" type="ORF">PEBR_05867</name>
</gene>
<dbReference type="EMBL" id="LJBN01000100">
    <property type="protein sequence ID" value="OOQ89996.1"/>
    <property type="molecule type" value="Genomic_DNA"/>
</dbReference>
<name>A0A1S9RX54_PENBI</name>